<accession>A0A2V0Q6L2</accession>
<proteinExistence type="predicted"/>
<dbReference type="Proteomes" id="UP000247480">
    <property type="component" value="Unassembled WGS sequence"/>
</dbReference>
<organism evidence="2 3">
    <name type="scientific">Pseudomonas syringae pv. actinidiae</name>
    <dbReference type="NCBI Taxonomy" id="103796"/>
    <lineage>
        <taxon>Bacteria</taxon>
        <taxon>Pseudomonadati</taxon>
        <taxon>Pseudomonadota</taxon>
        <taxon>Gammaproteobacteria</taxon>
        <taxon>Pseudomonadales</taxon>
        <taxon>Pseudomonadaceae</taxon>
        <taxon>Pseudomonas</taxon>
        <taxon>Pseudomonas syringae</taxon>
    </lineage>
</organism>
<comment type="caution">
    <text evidence="2">The sequence shown here is derived from an EMBL/GenBank/DDBJ whole genome shotgun (WGS) entry which is preliminary data.</text>
</comment>
<sequence length="62" mass="7049">MFVGYPAKQTAANRAHQKASSKHACGVEQLDGRVIGRKERRCKVDRAKRVDIEVEPFNEIPR</sequence>
<gene>
    <name evidence="2" type="ORF">KPSA1_01550</name>
</gene>
<protein>
    <submittedName>
        <fullName evidence="2">Uncharacterized protein</fullName>
    </submittedName>
</protein>
<name>A0A2V0Q6L2_PSESF</name>
<evidence type="ECO:0000256" key="1">
    <source>
        <dbReference type="SAM" id="MobiDB-lite"/>
    </source>
</evidence>
<feature type="region of interest" description="Disordered" evidence="1">
    <location>
        <begin position="1"/>
        <end position="23"/>
    </location>
</feature>
<dbReference type="EMBL" id="BGJZ01000078">
    <property type="protein sequence ID" value="GBH08181.1"/>
    <property type="molecule type" value="Genomic_DNA"/>
</dbReference>
<evidence type="ECO:0000313" key="2">
    <source>
        <dbReference type="EMBL" id="GBH08181.1"/>
    </source>
</evidence>
<evidence type="ECO:0000313" key="3">
    <source>
        <dbReference type="Proteomes" id="UP000247480"/>
    </source>
</evidence>
<dbReference type="AlphaFoldDB" id="A0A2V0Q6L2"/>
<reference evidence="2 3" key="1">
    <citation type="submission" date="2018-04" db="EMBL/GenBank/DDBJ databases">
        <title>Draft genome sequence of Pseudomonas syringae pv. actinidiae biovar 1 strains isolated from kiwifruit in Kagawa prefecture.</title>
        <authorList>
            <person name="Tabuchi M."/>
            <person name="Saito M."/>
            <person name="Fujiwara S."/>
            <person name="Sasa N."/>
            <person name="Akimitsu K."/>
            <person name="Gomi K."/>
            <person name="Konishi-Sugita S."/>
            <person name="Hamano K."/>
            <person name="Kataoka I."/>
        </authorList>
    </citation>
    <scope>NUCLEOTIDE SEQUENCE [LARGE SCALE GENOMIC DNA]</scope>
    <source>
        <strain evidence="2 3">MAFF212206</strain>
    </source>
</reference>